<dbReference type="InterPro" id="IPR013428">
    <property type="entry name" value="Membrane-bound_put_N"/>
</dbReference>
<dbReference type="PROSITE" id="PS51007">
    <property type="entry name" value="CYTC"/>
    <property type="match status" value="1"/>
</dbReference>
<dbReference type="SUPFAM" id="SSF48371">
    <property type="entry name" value="ARM repeat"/>
    <property type="match status" value="1"/>
</dbReference>
<dbReference type="PANTHER" id="PTHR33546">
    <property type="entry name" value="LARGE, MULTIFUNCTIONAL SECRETED PROTEIN-RELATED"/>
    <property type="match status" value="1"/>
</dbReference>
<dbReference type="NCBIfam" id="TIGR02604">
    <property type="entry name" value="Piru_Ver_Nterm"/>
    <property type="match status" value="1"/>
</dbReference>
<evidence type="ECO:0000256" key="3">
    <source>
        <dbReference type="ARBA" id="ARBA00023004"/>
    </source>
</evidence>
<dbReference type="InterPro" id="IPR011989">
    <property type="entry name" value="ARM-like"/>
</dbReference>
<evidence type="ECO:0000313" key="8">
    <source>
        <dbReference type="Proteomes" id="UP000320735"/>
    </source>
</evidence>
<dbReference type="Pfam" id="PF23500">
    <property type="entry name" value="DUF7133"/>
    <property type="match status" value="1"/>
</dbReference>
<proteinExistence type="predicted"/>
<accession>A0A5C6BLE3</accession>
<dbReference type="InterPro" id="IPR011041">
    <property type="entry name" value="Quinoprot_gluc/sorb_DH_b-prop"/>
</dbReference>
<keyword evidence="2 4" id="KW-0479">Metal-binding</keyword>
<feature type="domain" description="Cytochrome c" evidence="6">
    <location>
        <begin position="869"/>
        <end position="1001"/>
    </location>
</feature>
<evidence type="ECO:0000313" key="7">
    <source>
        <dbReference type="EMBL" id="TWU13003.1"/>
    </source>
</evidence>
<evidence type="ECO:0000259" key="6">
    <source>
        <dbReference type="PROSITE" id="PS51007"/>
    </source>
</evidence>
<dbReference type="InterPro" id="IPR036909">
    <property type="entry name" value="Cyt_c-like_dom_sf"/>
</dbReference>
<dbReference type="InterPro" id="IPR011042">
    <property type="entry name" value="6-blade_b-propeller_TolB-like"/>
</dbReference>
<dbReference type="OrthoDB" id="225269at2"/>
<dbReference type="EMBL" id="SJPP01000001">
    <property type="protein sequence ID" value="TWU13003.1"/>
    <property type="molecule type" value="Genomic_DNA"/>
</dbReference>
<dbReference type="Gene3D" id="1.25.10.10">
    <property type="entry name" value="Leucine-rich Repeat Variant"/>
    <property type="match status" value="1"/>
</dbReference>
<reference evidence="7 8" key="1">
    <citation type="submission" date="2019-02" db="EMBL/GenBank/DDBJ databases">
        <title>Deep-cultivation of Planctomycetes and their phenomic and genomic characterization uncovers novel biology.</title>
        <authorList>
            <person name="Wiegand S."/>
            <person name="Jogler M."/>
            <person name="Boedeker C."/>
            <person name="Pinto D."/>
            <person name="Vollmers J."/>
            <person name="Rivas-Marin E."/>
            <person name="Kohn T."/>
            <person name="Peeters S.H."/>
            <person name="Heuer A."/>
            <person name="Rast P."/>
            <person name="Oberbeckmann S."/>
            <person name="Bunk B."/>
            <person name="Jeske O."/>
            <person name="Meyerdierks A."/>
            <person name="Storesund J.E."/>
            <person name="Kallscheuer N."/>
            <person name="Luecker S."/>
            <person name="Lage O.M."/>
            <person name="Pohl T."/>
            <person name="Merkel B.J."/>
            <person name="Hornburger P."/>
            <person name="Mueller R.-W."/>
            <person name="Bruemmer F."/>
            <person name="Labrenz M."/>
            <person name="Spormann A.M."/>
            <person name="Op Den Camp H."/>
            <person name="Overmann J."/>
            <person name="Amann R."/>
            <person name="Jetten M.S.M."/>
            <person name="Mascher T."/>
            <person name="Medema M.H."/>
            <person name="Devos D.P."/>
            <person name="Kaster A.-K."/>
            <person name="Ovreas L."/>
            <person name="Rohde M."/>
            <person name="Galperin M.Y."/>
            <person name="Jogler C."/>
        </authorList>
    </citation>
    <scope>NUCLEOTIDE SEQUENCE [LARGE SCALE GENOMIC DNA]</scope>
    <source>
        <strain evidence="7 8">CA54</strain>
    </source>
</reference>
<dbReference type="GO" id="GO:0020037">
    <property type="term" value="F:heme binding"/>
    <property type="evidence" value="ECO:0007669"/>
    <property type="project" value="InterPro"/>
</dbReference>
<dbReference type="GO" id="GO:0046872">
    <property type="term" value="F:metal ion binding"/>
    <property type="evidence" value="ECO:0007669"/>
    <property type="project" value="UniProtKB-KW"/>
</dbReference>
<name>A0A5C6BLE3_9PLAN</name>
<dbReference type="InterPro" id="IPR009056">
    <property type="entry name" value="Cyt_c-like_dom"/>
</dbReference>
<comment type="caution">
    <text evidence="7">The sequence shown here is derived from an EMBL/GenBank/DDBJ whole genome shotgun (WGS) entry which is preliminary data.</text>
</comment>
<dbReference type="InterPro" id="IPR013427">
    <property type="entry name" value="Haem-bd_dom_put"/>
</dbReference>
<evidence type="ECO:0000256" key="2">
    <source>
        <dbReference type="ARBA" id="ARBA00022723"/>
    </source>
</evidence>
<keyword evidence="3 4" id="KW-0408">Iron</keyword>
<keyword evidence="8" id="KW-1185">Reference proteome</keyword>
<feature type="signal peptide" evidence="5">
    <location>
        <begin position="1"/>
        <end position="26"/>
    </location>
</feature>
<dbReference type="SUPFAM" id="SSF46626">
    <property type="entry name" value="Cytochrome c"/>
    <property type="match status" value="1"/>
</dbReference>
<dbReference type="Gene3D" id="1.10.760.10">
    <property type="entry name" value="Cytochrome c-like domain"/>
    <property type="match status" value="1"/>
</dbReference>
<evidence type="ECO:0000256" key="1">
    <source>
        <dbReference type="ARBA" id="ARBA00022617"/>
    </source>
</evidence>
<dbReference type="RefSeq" id="WP_146370399.1">
    <property type="nucleotide sequence ID" value="NZ_SJPP01000001.1"/>
</dbReference>
<organism evidence="7 8">
    <name type="scientific">Symmachiella macrocystis</name>
    <dbReference type="NCBI Taxonomy" id="2527985"/>
    <lineage>
        <taxon>Bacteria</taxon>
        <taxon>Pseudomonadati</taxon>
        <taxon>Planctomycetota</taxon>
        <taxon>Planctomycetia</taxon>
        <taxon>Planctomycetales</taxon>
        <taxon>Planctomycetaceae</taxon>
        <taxon>Symmachiella</taxon>
    </lineage>
</organism>
<dbReference type="PANTHER" id="PTHR33546:SF1">
    <property type="entry name" value="LARGE, MULTIFUNCTIONAL SECRETED PROTEIN"/>
    <property type="match status" value="1"/>
</dbReference>
<dbReference type="SUPFAM" id="SSF50952">
    <property type="entry name" value="Soluble quinoprotein glucose dehydrogenase"/>
    <property type="match status" value="1"/>
</dbReference>
<dbReference type="GO" id="GO:0009055">
    <property type="term" value="F:electron transfer activity"/>
    <property type="evidence" value="ECO:0007669"/>
    <property type="project" value="InterPro"/>
</dbReference>
<dbReference type="Proteomes" id="UP000320735">
    <property type="component" value="Unassembled WGS sequence"/>
</dbReference>
<keyword evidence="1 4" id="KW-0349">Heme</keyword>
<dbReference type="InterPro" id="IPR016024">
    <property type="entry name" value="ARM-type_fold"/>
</dbReference>
<gene>
    <name evidence="7" type="ORF">CA54_18290</name>
</gene>
<dbReference type="AlphaFoldDB" id="A0A5C6BLE3"/>
<feature type="chain" id="PRO_5022937421" description="Cytochrome c domain-containing protein" evidence="5">
    <location>
        <begin position="27"/>
        <end position="1009"/>
    </location>
</feature>
<evidence type="ECO:0000256" key="5">
    <source>
        <dbReference type="SAM" id="SignalP"/>
    </source>
</evidence>
<protein>
    <recommendedName>
        <fullName evidence="6">Cytochrome c domain-containing protein</fullName>
    </recommendedName>
</protein>
<sequence length="1009" mass="112506" precursor="true">MPFWKYQLRGILAALVATVFSGTLFAAEEAPRLRNTEAGSPPSAAETVERIQVPDGFQVTLFAGEPDVQQPIGMTTDERGRLWVAENYTYAEHPLGFDKTQHDRIVILEDTDDDGQFDVRKVFIDDLQKLTSVEVGMGGVWVLCAPQLLFIPDRNHDDVPDGPPEVVLDGWDEGSVRHNIVNGLRWGPDGWLYGRHGILATSFVGPPGASASQRRKLNCCIWRYHPTRKVFEVVADGTTNSWGFDFDEHGEMFFINTVIGHLWHLVPGAHYRRMYGADFNPYVYELIEQCADHFHWDTGEVWHQIRKGVSDTTLAAGGGHAHSGLLIYQGDNWPERYRGTMLTLNFHGRRMNNDRLERDQAGYVGKHADDLFIVDNPWFRGLDLITGPDGGVFIADWSDSGECHDNDGIHRTSGRIYKMTYGQPRPLGDFDLAQQSDLKLVKLQSHENAWSARQSRRLLQERAALGQEMPQARKALLKMFAEDSDVTHQLRAMWCLYAIGATDEEWLRGQLDDDNEHVRVWALRLLADDGTFSAPTIAKMRELAQADPSGLVRLHLASTLQRLPLESRWDIADALAQHAADAQDRALPLMIWYGIEPAIPTDPGRSIALAERSKIGLLRRLIARRLTSDLESQPAAVDQLLQLIGTGNDAEFQLDILQGMNGALRGWRKAPQPKTWPRAAEIVFSSAPEKVQEQARQLGVVFGDGQAISELREIVTDTDADAETRRNALRFLVDDRSPEALALLKHVLGDLVLMNEVLRGFAAFDDPQIPRLILERYARLEPSAREVAIATLASRPASARALLKSIAEGKIQPSAISAFHARQIRSFKDPALNEELTKQWGALRDSSEEKVKRIAELTAALAPEKLQAGHAGKGRVLFEKTCSNCHVLYGAGGRVGPDLTGSNRQNLNYLLENIVDPSASVGQEFQASAIVLNDGRVVTGVVVAQSDRTLEVQTEKERLVIDRSDVEEVVNQKMSLMPDGLLKQLKAEEIRDLFAYLTSRSQVPLPSKP</sequence>
<keyword evidence="5" id="KW-0732">Signal</keyword>
<dbReference type="NCBIfam" id="TIGR02603">
    <property type="entry name" value="CxxCH_TIGR02603"/>
    <property type="match status" value="1"/>
</dbReference>
<dbReference type="InterPro" id="IPR055557">
    <property type="entry name" value="DUF7133"/>
</dbReference>
<evidence type="ECO:0000256" key="4">
    <source>
        <dbReference type="PROSITE-ProRule" id="PRU00433"/>
    </source>
</evidence>
<dbReference type="Gene3D" id="2.120.10.30">
    <property type="entry name" value="TolB, C-terminal domain"/>
    <property type="match status" value="1"/>
</dbReference>